<evidence type="ECO:0000313" key="1">
    <source>
        <dbReference type="EMBL" id="CAB3978016.1"/>
    </source>
</evidence>
<dbReference type="Proteomes" id="UP001152795">
    <property type="component" value="Unassembled WGS sequence"/>
</dbReference>
<dbReference type="AlphaFoldDB" id="A0A6S7FQC4"/>
<reference evidence="1" key="1">
    <citation type="submission" date="2020-04" db="EMBL/GenBank/DDBJ databases">
        <authorList>
            <person name="Alioto T."/>
            <person name="Alioto T."/>
            <person name="Gomez Garrido J."/>
        </authorList>
    </citation>
    <scope>NUCLEOTIDE SEQUENCE</scope>
    <source>
        <strain evidence="1">A484AB</strain>
    </source>
</reference>
<dbReference type="EMBL" id="CACRXK020000084">
    <property type="protein sequence ID" value="CAB3978016.1"/>
    <property type="molecule type" value="Genomic_DNA"/>
</dbReference>
<protein>
    <submittedName>
        <fullName evidence="1">Uncharacterized protein</fullName>
    </submittedName>
</protein>
<keyword evidence="2" id="KW-1185">Reference proteome</keyword>
<evidence type="ECO:0000313" key="2">
    <source>
        <dbReference type="Proteomes" id="UP001152795"/>
    </source>
</evidence>
<accession>A0A6S7FQC4</accession>
<comment type="caution">
    <text evidence="1">The sequence shown here is derived from an EMBL/GenBank/DDBJ whole genome shotgun (WGS) entry which is preliminary data.</text>
</comment>
<sequence length="149" mass="18128">MSENYKRVEKHIKDTKYNYLEGWEGIEYDSEVQEEMLDYILMYIIQKQIHENIPYLPQDIWVEKSKPIINDHAFFYAIDVIDDLSILYEFEILMDAEDSYLVEKVKYMQAEKLNTMYELYVDYIRNGAAGNERIYKFTEEMLKDQWVNE</sequence>
<gene>
    <name evidence="1" type="ORF">PACLA_8A045317</name>
</gene>
<organism evidence="1 2">
    <name type="scientific">Paramuricea clavata</name>
    <name type="common">Red gorgonian</name>
    <name type="synonym">Violescent sea-whip</name>
    <dbReference type="NCBI Taxonomy" id="317549"/>
    <lineage>
        <taxon>Eukaryota</taxon>
        <taxon>Metazoa</taxon>
        <taxon>Cnidaria</taxon>
        <taxon>Anthozoa</taxon>
        <taxon>Octocorallia</taxon>
        <taxon>Malacalcyonacea</taxon>
        <taxon>Plexauridae</taxon>
        <taxon>Paramuricea</taxon>
    </lineage>
</organism>
<name>A0A6S7FQC4_PARCT</name>
<proteinExistence type="predicted"/>